<dbReference type="Pfam" id="PF22939">
    <property type="entry name" value="WHD_GPIID"/>
    <property type="match status" value="1"/>
</dbReference>
<dbReference type="OrthoDB" id="1577640at2759"/>
<dbReference type="EMBL" id="KV748839">
    <property type="protein sequence ID" value="OCL12735.1"/>
    <property type="molecule type" value="Genomic_DNA"/>
</dbReference>
<dbReference type="PANTHER" id="PTHR10039">
    <property type="entry name" value="AMELOGENIN"/>
    <property type="match status" value="1"/>
</dbReference>
<dbReference type="Proteomes" id="UP000250140">
    <property type="component" value="Unassembled WGS sequence"/>
</dbReference>
<evidence type="ECO:0000259" key="1">
    <source>
        <dbReference type="Pfam" id="PF22939"/>
    </source>
</evidence>
<name>A0A8E2F9G8_9PEZI</name>
<sequence length="145" mass="16831">MFRAREVCEQKTVEGMEGAIRKRDADPNTIYTRTWKRITSVSEANETCARRIIGWLTFAKTTLDANELTEALAIKPGVYTMKRKSKVFPEEMEEICHGLVIFDTKSRPKRLRLAHQTVREHFSAMEEFQAMKTEMCNACFTYLTL</sequence>
<accession>A0A8E2F9G8</accession>
<organism evidence="2 3">
    <name type="scientific">Glonium stellatum</name>
    <dbReference type="NCBI Taxonomy" id="574774"/>
    <lineage>
        <taxon>Eukaryota</taxon>
        <taxon>Fungi</taxon>
        <taxon>Dikarya</taxon>
        <taxon>Ascomycota</taxon>
        <taxon>Pezizomycotina</taxon>
        <taxon>Dothideomycetes</taxon>
        <taxon>Pleosporomycetidae</taxon>
        <taxon>Gloniales</taxon>
        <taxon>Gloniaceae</taxon>
        <taxon>Glonium</taxon>
    </lineage>
</organism>
<evidence type="ECO:0000313" key="3">
    <source>
        <dbReference type="Proteomes" id="UP000250140"/>
    </source>
</evidence>
<dbReference type="AlphaFoldDB" id="A0A8E2F9G8"/>
<dbReference type="PANTHER" id="PTHR10039:SF16">
    <property type="entry name" value="GPI INOSITOL-DEACYLASE"/>
    <property type="match status" value="1"/>
</dbReference>
<evidence type="ECO:0000313" key="2">
    <source>
        <dbReference type="EMBL" id="OCL12735.1"/>
    </source>
</evidence>
<dbReference type="InterPro" id="IPR054471">
    <property type="entry name" value="GPIID_WHD"/>
</dbReference>
<gene>
    <name evidence="2" type="ORF">AOQ84DRAFT_284571</name>
</gene>
<feature type="non-terminal residue" evidence="2">
    <location>
        <position position="145"/>
    </location>
</feature>
<feature type="domain" description="GPI inositol-deacylase winged helix" evidence="1">
    <location>
        <begin position="45"/>
        <end position="122"/>
    </location>
</feature>
<protein>
    <recommendedName>
        <fullName evidence="1">GPI inositol-deacylase winged helix domain-containing protein</fullName>
    </recommendedName>
</protein>
<keyword evidence="3" id="KW-1185">Reference proteome</keyword>
<reference evidence="2 3" key="1">
    <citation type="journal article" date="2016" name="Nat. Commun.">
        <title>Ectomycorrhizal ecology is imprinted in the genome of the dominant symbiotic fungus Cenococcum geophilum.</title>
        <authorList>
            <consortium name="DOE Joint Genome Institute"/>
            <person name="Peter M."/>
            <person name="Kohler A."/>
            <person name="Ohm R.A."/>
            <person name="Kuo A."/>
            <person name="Krutzmann J."/>
            <person name="Morin E."/>
            <person name="Arend M."/>
            <person name="Barry K.W."/>
            <person name="Binder M."/>
            <person name="Choi C."/>
            <person name="Clum A."/>
            <person name="Copeland A."/>
            <person name="Grisel N."/>
            <person name="Haridas S."/>
            <person name="Kipfer T."/>
            <person name="LaButti K."/>
            <person name="Lindquist E."/>
            <person name="Lipzen A."/>
            <person name="Maire R."/>
            <person name="Meier B."/>
            <person name="Mihaltcheva S."/>
            <person name="Molinier V."/>
            <person name="Murat C."/>
            <person name="Poggeler S."/>
            <person name="Quandt C.A."/>
            <person name="Sperisen C."/>
            <person name="Tritt A."/>
            <person name="Tisserant E."/>
            <person name="Crous P.W."/>
            <person name="Henrissat B."/>
            <person name="Nehls U."/>
            <person name="Egli S."/>
            <person name="Spatafora J.W."/>
            <person name="Grigoriev I.V."/>
            <person name="Martin F.M."/>
        </authorList>
    </citation>
    <scope>NUCLEOTIDE SEQUENCE [LARGE SCALE GENOMIC DNA]</scope>
    <source>
        <strain evidence="2 3">CBS 207.34</strain>
    </source>
</reference>
<proteinExistence type="predicted"/>